<evidence type="ECO:0000256" key="10">
    <source>
        <dbReference type="ARBA" id="ARBA00023136"/>
    </source>
</evidence>
<dbReference type="InterPro" id="IPR005467">
    <property type="entry name" value="His_kinase_dom"/>
</dbReference>
<keyword evidence="5" id="KW-0808">Transferase</keyword>
<dbReference type="Pfam" id="PF02518">
    <property type="entry name" value="HATPase_c"/>
    <property type="match status" value="1"/>
</dbReference>
<dbReference type="Pfam" id="PF00672">
    <property type="entry name" value="HAMP"/>
    <property type="match status" value="1"/>
</dbReference>
<evidence type="ECO:0000259" key="12">
    <source>
        <dbReference type="PROSITE" id="PS50109"/>
    </source>
</evidence>
<keyword evidence="7 14" id="KW-0418">Kinase</keyword>
<dbReference type="Gene3D" id="6.10.340.10">
    <property type="match status" value="1"/>
</dbReference>
<organism evidence="14 15">
    <name type="scientific">Acaryochloris marina (strain MBIC 11017)</name>
    <dbReference type="NCBI Taxonomy" id="329726"/>
    <lineage>
        <taxon>Bacteria</taxon>
        <taxon>Bacillati</taxon>
        <taxon>Cyanobacteriota</taxon>
        <taxon>Cyanophyceae</taxon>
        <taxon>Acaryochloridales</taxon>
        <taxon>Acaryochloridaceae</taxon>
        <taxon>Acaryochloris</taxon>
    </lineage>
</organism>
<sequence length="487" mass="55109">MKPVTEWLMSFRNFRTRLLAWYFLLAVSTTGMAVWVTRQIYCDRLYEQAEAAVTEEVARFKQFAEPLTTRQPTDQEVNELFDQVVTSHVPSKDEEVLTFVNGQFYRASGPLPNWLARNSDLMKTWANLKIPQRQRLEGTNRNVIYAAEPLVIGQQVKGIFVAIEDKTIAYQSGTSAIWLVLKVSVAVLGVFFVVAWVSAGRLLRPLRLMNQTARQITESDMSQRIPIQGSDEITEVVATFNAMLDRLQSAFDGQQEFLKDVSHELRTPITVIQGQLETLAYRPEKQPETISLITNELQQMNRLVNDLLLLTKAECPDFLIMKPEDLDWLTEELYLKARSLTSDRDWRLEAKGLYPATIDQQRFSQAVMNLVQNALRHTQPGDVIALGSAVDGDSLRFWVRDTGEGIALADQTRIFERFAQATTNNRPFEGAGLGLAIVSKIVQAHGGRIELWSELGQGATFTLILPLDPVVHQSRNTQHESHSDCGR</sequence>
<evidence type="ECO:0000256" key="8">
    <source>
        <dbReference type="ARBA" id="ARBA00022989"/>
    </source>
</evidence>
<dbReference type="HOGENOM" id="CLU_000445_89_6_3"/>
<dbReference type="CDD" id="cd00082">
    <property type="entry name" value="HisKA"/>
    <property type="match status" value="1"/>
</dbReference>
<evidence type="ECO:0000256" key="3">
    <source>
        <dbReference type="ARBA" id="ARBA00012438"/>
    </source>
</evidence>
<accession>B0C621</accession>
<dbReference type="eggNOG" id="COG2205">
    <property type="taxonomic scope" value="Bacteria"/>
</dbReference>
<dbReference type="OrthoDB" id="9763461at2"/>
<dbReference type="Proteomes" id="UP000000268">
    <property type="component" value="Chromosome"/>
</dbReference>
<keyword evidence="15" id="KW-1185">Reference proteome</keyword>
<keyword evidence="9" id="KW-0902">Two-component regulatory system</keyword>
<dbReference type="EC" id="2.7.13.3" evidence="3"/>
<feature type="transmembrane region" description="Helical" evidence="11">
    <location>
        <begin position="176"/>
        <end position="199"/>
    </location>
</feature>
<dbReference type="GO" id="GO:0000155">
    <property type="term" value="F:phosphorelay sensor kinase activity"/>
    <property type="evidence" value="ECO:0007669"/>
    <property type="project" value="InterPro"/>
</dbReference>
<feature type="domain" description="Histidine kinase" evidence="12">
    <location>
        <begin position="260"/>
        <end position="469"/>
    </location>
</feature>
<dbReference type="InterPro" id="IPR004358">
    <property type="entry name" value="Sig_transdc_His_kin-like_C"/>
</dbReference>
<evidence type="ECO:0000256" key="6">
    <source>
        <dbReference type="ARBA" id="ARBA00022692"/>
    </source>
</evidence>
<dbReference type="InterPro" id="IPR003660">
    <property type="entry name" value="HAMP_dom"/>
</dbReference>
<keyword evidence="6 11" id="KW-0812">Transmembrane</keyword>
<dbReference type="STRING" id="329726.AM1_6206"/>
<dbReference type="Pfam" id="PF00512">
    <property type="entry name" value="HisKA"/>
    <property type="match status" value="1"/>
</dbReference>
<dbReference type="SMART" id="SM00304">
    <property type="entry name" value="HAMP"/>
    <property type="match status" value="1"/>
</dbReference>
<dbReference type="PANTHER" id="PTHR45436">
    <property type="entry name" value="SENSOR HISTIDINE KINASE YKOH"/>
    <property type="match status" value="1"/>
</dbReference>
<dbReference type="InterPro" id="IPR036890">
    <property type="entry name" value="HATPase_C_sf"/>
</dbReference>
<evidence type="ECO:0000256" key="1">
    <source>
        <dbReference type="ARBA" id="ARBA00000085"/>
    </source>
</evidence>
<name>B0C621_ACAM1</name>
<protein>
    <recommendedName>
        <fullName evidence="3">histidine kinase</fullName>
        <ecNumber evidence="3">2.7.13.3</ecNumber>
    </recommendedName>
</protein>
<evidence type="ECO:0000313" key="14">
    <source>
        <dbReference type="EMBL" id="ABW31138.1"/>
    </source>
</evidence>
<evidence type="ECO:0000256" key="9">
    <source>
        <dbReference type="ARBA" id="ARBA00023012"/>
    </source>
</evidence>
<evidence type="ECO:0000256" key="7">
    <source>
        <dbReference type="ARBA" id="ARBA00022777"/>
    </source>
</evidence>
<dbReference type="InterPro" id="IPR036097">
    <property type="entry name" value="HisK_dim/P_sf"/>
</dbReference>
<dbReference type="RefSeq" id="WP_012166326.1">
    <property type="nucleotide sequence ID" value="NC_009925.1"/>
</dbReference>
<evidence type="ECO:0000256" key="4">
    <source>
        <dbReference type="ARBA" id="ARBA00022553"/>
    </source>
</evidence>
<feature type="domain" description="HAMP" evidence="13">
    <location>
        <begin position="200"/>
        <end position="252"/>
    </location>
</feature>
<dbReference type="KEGG" id="amr:AM1_6206"/>
<dbReference type="FunFam" id="1.10.287.130:FF:000001">
    <property type="entry name" value="Two-component sensor histidine kinase"/>
    <property type="match status" value="1"/>
</dbReference>
<evidence type="ECO:0000313" key="15">
    <source>
        <dbReference type="Proteomes" id="UP000000268"/>
    </source>
</evidence>
<proteinExistence type="predicted"/>
<dbReference type="SUPFAM" id="SSF47384">
    <property type="entry name" value="Homodimeric domain of signal transducing histidine kinase"/>
    <property type="match status" value="1"/>
</dbReference>
<dbReference type="SMART" id="SM00387">
    <property type="entry name" value="HATPase_c"/>
    <property type="match status" value="1"/>
</dbReference>
<dbReference type="AlphaFoldDB" id="B0C621"/>
<keyword evidence="8 11" id="KW-1133">Transmembrane helix</keyword>
<evidence type="ECO:0000256" key="2">
    <source>
        <dbReference type="ARBA" id="ARBA00004370"/>
    </source>
</evidence>
<dbReference type="InterPro" id="IPR050428">
    <property type="entry name" value="TCS_sensor_his_kinase"/>
</dbReference>
<dbReference type="SUPFAM" id="SSF55874">
    <property type="entry name" value="ATPase domain of HSP90 chaperone/DNA topoisomerase II/histidine kinase"/>
    <property type="match status" value="1"/>
</dbReference>
<dbReference type="EMBL" id="CP000828">
    <property type="protein sequence ID" value="ABW31138.1"/>
    <property type="molecule type" value="Genomic_DNA"/>
</dbReference>
<dbReference type="PROSITE" id="PS50885">
    <property type="entry name" value="HAMP"/>
    <property type="match status" value="1"/>
</dbReference>
<keyword evidence="10 11" id="KW-0472">Membrane</keyword>
<dbReference type="SUPFAM" id="SSF158472">
    <property type="entry name" value="HAMP domain-like"/>
    <property type="match status" value="1"/>
</dbReference>
<dbReference type="PRINTS" id="PR00344">
    <property type="entry name" value="BCTRLSENSOR"/>
</dbReference>
<dbReference type="CDD" id="cd06225">
    <property type="entry name" value="HAMP"/>
    <property type="match status" value="1"/>
</dbReference>
<dbReference type="CDD" id="cd00075">
    <property type="entry name" value="HATPase"/>
    <property type="match status" value="1"/>
</dbReference>
<dbReference type="PROSITE" id="PS50109">
    <property type="entry name" value="HIS_KIN"/>
    <property type="match status" value="1"/>
</dbReference>
<dbReference type="InterPro" id="IPR003594">
    <property type="entry name" value="HATPase_dom"/>
</dbReference>
<gene>
    <name evidence="14" type="ordered locus">AM1_6206</name>
</gene>
<comment type="subcellular location">
    <subcellularLocation>
        <location evidence="2">Membrane</location>
    </subcellularLocation>
</comment>
<reference evidence="14 15" key="1">
    <citation type="journal article" date="2008" name="Proc. Natl. Acad. Sci. U.S.A.">
        <title>Niche adaptation and genome expansion in the chlorophyll d-producing cyanobacterium Acaryochloris marina.</title>
        <authorList>
            <person name="Swingley W.D."/>
            <person name="Chen M."/>
            <person name="Cheung P.C."/>
            <person name="Conrad A.L."/>
            <person name="Dejesa L.C."/>
            <person name="Hao J."/>
            <person name="Honchak B.M."/>
            <person name="Karbach L.E."/>
            <person name="Kurdoglu A."/>
            <person name="Lahiri S."/>
            <person name="Mastrian S.D."/>
            <person name="Miyashita H."/>
            <person name="Page L."/>
            <person name="Ramakrishna P."/>
            <person name="Satoh S."/>
            <person name="Sattley W.M."/>
            <person name="Shimada Y."/>
            <person name="Taylor H.L."/>
            <person name="Tomo T."/>
            <person name="Tsuchiya T."/>
            <person name="Wang Z.T."/>
            <person name="Raymond J."/>
            <person name="Mimuro M."/>
            <person name="Blankenship R.E."/>
            <person name="Touchman J.W."/>
        </authorList>
    </citation>
    <scope>NUCLEOTIDE SEQUENCE [LARGE SCALE GENOMIC DNA]</scope>
    <source>
        <strain evidence="15">MBIC 11017</strain>
    </source>
</reference>
<keyword evidence="4" id="KW-0597">Phosphoprotein</keyword>
<dbReference type="SMART" id="SM00388">
    <property type="entry name" value="HisKA"/>
    <property type="match status" value="1"/>
</dbReference>
<dbReference type="FunFam" id="3.30.565.10:FF:000006">
    <property type="entry name" value="Sensor histidine kinase WalK"/>
    <property type="match status" value="1"/>
</dbReference>
<dbReference type="InterPro" id="IPR003661">
    <property type="entry name" value="HisK_dim/P_dom"/>
</dbReference>
<evidence type="ECO:0000259" key="13">
    <source>
        <dbReference type="PROSITE" id="PS50885"/>
    </source>
</evidence>
<dbReference type="Gene3D" id="3.30.565.10">
    <property type="entry name" value="Histidine kinase-like ATPase, C-terminal domain"/>
    <property type="match status" value="1"/>
</dbReference>
<comment type="catalytic activity">
    <reaction evidence="1">
        <text>ATP + protein L-histidine = ADP + protein N-phospho-L-histidine.</text>
        <dbReference type="EC" id="2.7.13.3"/>
    </reaction>
</comment>
<evidence type="ECO:0000256" key="11">
    <source>
        <dbReference type="SAM" id="Phobius"/>
    </source>
</evidence>
<evidence type="ECO:0000256" key="5">
    <source>
        <dbReference type="ARBA" id="ARBA00022679"/>
    </source>
</evidence>
<dbReference type="Gene3D" id="1.10.287.130">
    <property type="match status" value="1"/>
</dbReference>
<dbReference type="PANTHER" id="PTHR45436:SF5">
    <property type="entry name" value="SENSOR HISTIDINE KINASE TRCS"/>
    <property type="match status" value="1"/>
</dbReference>
<dbReference type="GO" id="GO:0005886">
    <property type="term" value="C:plasma membrane"/>
    <property type="evidence" value="ECO:0007669"/>
    <property type="project" value="TreeGrafter"/>
</dbReference>